<feature type="domain" description="POTRA" evidence="10">
    <location>
        <begin position="120"/>
        <end position="197"/>
    </location>
</feature>
<gene>
    <name evidence="8 11" type="primary">bamA</name>
    <name evidence="11" type="ORF">GRI89_01660</name>
</gene>
<evidence type="ECO:0000256" key="7">
    <source>
        <dbReference type="ARBA" id="ARBA00023237"/>
    </source>
</evidence>
<evidence type="ECO:0000256" key="3">
    <source>
        <dbReference type="ARBA" id="ARBA00022692"/>
    </source>
</evidence>
<keyword evidence="3 8" id="KW-0812">Transmembrane</keyword>
<dbReference type="NCBIfam" id="TIGR03303">
    <property type="entry name" value="OM_YaeT"/>
    <property type="match status" value="1"/>
</dbReference>
<dbReference type="InterPro" id="IPR034746">
    <property type="entry name" value="POTRA"/>
</dbReference>
<feature type="chain" id="PRO_5026407293" description="Outer membrane protein assembly factor BamA" evidence="8">
    <location>
        <begin position="25"/>
        <end position="893"/>
    </location>
</feature>
<dbReference type="PANTHER" id="PTHR12815:SF23">
    <property type="entry name" value="OUTER MEMBRANE PROTEIN ASSEMBLY FACTOR BAMA"/>
    <property type="match status" value="1"/>
</dbReference>
<dbReference type="Gene3D" id="3.10.20.310">
    <property type="entry name" value="membrane protein fhac"/>
    <property type="match status" value="5"/>
</dbReference>
<keyword evidence="2 8" id="KW-1134">Transmembrane beta strand</keyword>
<name>A0A6I4SQN4_9SPHN</name>
<evidence type="ECO:0000256" key="1">
    <source>
        <dbReference type="ARBA" id="ARBA00004370"/>
    </source>
</evidence>
<organism evidence="11 12">
    <name type="scientific">Croceibacterium salegens</name>
    <dbReference type="NCBI Taxonomy" id="1737568"/>
    <lineage>
        <taxon>Bacteria</taxon>
        <taxon>Pseudomonadati</taxon>
        <taxon>Pseudomonadota</taxon>
        <taxon>Alphaproteobacteria</taxon>
        <taxon>Sphingomonadales</taxon>
        <taxon>Erythrobacteraceae</taxon>
        <taxon>Croceibacterium</taxon>
    </lineage>
</organism>
<dbReference type="GO" id="GO:0051205">
    <property type="term" value="P:protein insertion into membrane"/>
    <property type="evidence" value="ECO:0007669"/>
    <property type="project" value="UniProtKB-UniRule"/>
</dbReference>
<dbReference type="PIRSF" id="PIRSF006076">
    <property type="entry name" value="OM_assembly_OMP85"/>
    <property type="match status" value="1"/>
</dbReference>
<dbReference type="GO" id="GO:0043165">
    <property type="term" value="P:Gram-negative-bacterium-type cell outer membrane assembly"/>
    <property type="evidence" value="ECO:0007669"/>
    <property type="project" value="UniProtKB-UniRule"/>
</dbReference>
<feature type="signal peptide" evidence="8">
    <location>
        <begin position="1"/>
        <end position="24"/>
    </location>
</feature>
<sequence precursor="true">MSRKAKTIAATPFAIALLGGTILAGVPVAASAQDSETPAPSAAPAPAGQQGEVIRTISVAGAQRLEPQTILSYIQLRPGQQYTPAAADQVLKDLAATELFADFSVANNDGNVVISVVENPVINRVVLEGNKRLKDEKISPEIKLAPRQIFTRSKVRADVARIIELYKRQGRYAATVEPKMVQLSQNRVDVIFEITEGPKSKVRAINIIGNEVFSDSKLKGEMLTKESSITKIFSSSTSYDPDRMAYDQQLLRQYYLTNGYAEFRVVSAVAELTPDKRDFIITFVVEEGPRYKFGEVKVESEIRDFDSSLMTRSLPMKTGEWYDAKQVEDTKDQLQETAGAFGYAFAEVNPRPVPDRENHIMAVTFNIGEAQRTYVERIDVNGNTLTQDKIVRREFRLAEGDAFNSLQVKRTTNRINGLGYFQENFEVEQQDGSAPDRIILEANVQEQATGQLTLSAGFSSLESFIFQGSIQQRNFRGRGQTVGLGVNWSRYSRSGNISFNEPHIFDKNISAGIDVYRRDYNNGYYKNSTATYKQATTGAQLRVGVPLTEYTSVLGRYTLNYDQISLDENSYYADLDGDGVRSCEPLLAGRYLCEAVGDRLSSILGLSLLYNTLDSYQRPTRGRSATASIDFAGLGGDTKYVRLTANAAQYWPLGGGLIFSLRGESGFIKGLTDKGPGVTDVLLSDRFFLGEPQLRGFDIRGVGPRVVRRYYTTDADGNVVLTDLNSRATGDDALGGTAYYLGRAELEIPLGSGARELGLRPSVFFDIGSVFGVKTPALTQSPYPDGIFLPTRDSSGNALYQQIVYNSSGAATGLEISTSPTDSKGIANTPIGSTIPPFQEEFYGDSPRPRASIGIGVNWNSPFGPFRIDFAYPLLKQKGDDTKRFSFNVGTQF</sequence>
<reference evidence="11 12" key="1">
    <citation type="submission" date="2019-12" db="EMBL/GenBank/DDBJ databases">
        <title>Genomic-based taxomic classification of the family Erythrobacteraceae.</title>
        <authorList>
            <person name="Xu L."/>
        </authorList>
    </citation>
    <scope>NUCLEOTIDE SEQUENCE [LARGE SCALE GENOMIC DNA]</scope>
    <source>
        <strain evidence="11 12">MCCC 1K01500</strain>
    </source>
</reference>
<dbReference type="PROSITE" id="PS51779">
    <property type="entry name" value="POTRA"/>
    <property type="match status" value="3"/>
</dbReference>
<dbReference type="InterPro" id="IPR000184">
    <property type="entry name" value="Bac_surfAg_D15"/>
</dbReference>
<comment type="function">
    <text evidence="8">Part of the outer membrane protein assembly complex, which is involved in assembly and insertion of beta-barrel proteins into the outer membrane.</text>
</comment>
<comment type="caution">
    <text evidence="11">The sequence shown here is derived from an EMBL/GenBank/DDBJ whole genome shotgun (WGS) entry which is preliminary data.</text>
</comment>
<dbReference type="EMBL" id="WTYM01000023">
    <property type="protein sequence ID" value="MXO58251.1"/>
    <property type="molecule type" value="Genomic_DNA"/>
</dbReference>
<dbReference type="PANTHER" id="PTHR12815">
    <property type="entry name" value="SORTING AND ASSEMBLY MACHINERY SAMM50 PROTEIN FAMILY MEMBER"/>
    <property type="match status" value="1"/>
</dbReference>
<keyword evidence="6 8" id="KW-0472">Membrane</keyword>
<evidence type="ECO:0000256" key="5">
    <source>
        <dbReference type="ARBA" id="ARBA00022737"/>
    </source>
</evidence>
<keyword evidence="4 8" id="KW-0732">Signal</keyword>
<dbReference type="InterPro" id="IPR039910">
    <property type="entry name" value="D15-like"/>
</dbReference>
<keyword evidence="5 8" id="KW-0677">Repeat</keyword>
<dbReference type="Pfam" id="PF07244">
    <property type="entry name" value="POTRA"/>
    <property type="match status" value="4"/>
</dbReference>
<evidence type="ECO:0000256" key="6">
    <source>
        <dbReference type="ARBA" id="ARBA00023136"/>
    </source>
</evidence>
<dbReference type="InterPro" id="IPR023707">
    <property type="entry name" value="OM_assembly_BamA"/>
</dbReference>
<dbReference type="RefSeq" id="WP_159791563.1">
    <property type="nucleotide sequence ID" value="NZ_WTYM01000023.1"/>
</dbReference>
<evidence type="ECO:0000313" key="12">
    <source>
        <dbReference type="Proteomes" id="UP000433652"/>
    </source>
</evidence>
<evidence type="ECO:0000256" key="2">
    <source>
        <dbReference type="ARBA" id="ARBA00022452"/>
    </source>
</evidence>
<protein>
    <recommendedName>
        <fullName evidence="8 9">Outer membrane protein assembly factor BamA</fullName>
    </recommendedName>
</protein>
<dbReference type="HAMAP" id="MF_01430">
    <property type="entry name" value="OM_assembly_BamA"/>
    <property type="match status" value="1"/>
</dbReference>
<evidence type="ECO:0000313" key="11">
    <source>
        <dbReference type="EMBL" id="MXO58251.1"/>
    </source>
</evidence>
<comment type="subcellular location">
    <subcellularLocation>
        <location evidence="8">Cell outer membrane</location>
    </subcellularLocation>
    <subcellularLocation>
        <location evidence="1">Membrane</location>
    </subcellularLocation>
</comment>
<dbReference type="InterPro" id="IPR010827">
    <property type="entry name" value="BamA/TamA_POTRA"/>
</dbReference>
<feature type="domain" description="POTRA" evidence="10">
    <location>
        <begin position="373"/>
        <end position="447"/>
    </location>
</feature>
<evidence type="ECO:0000256" key="8">
    <source>
        <dbReference type="HAMAP-Rule" id="MF_01430"/>
    </source>
</evidence>
<evidence type="ECO:0000259" key="10">
    <source>
        <dbReference type="PROSITE" id="PS51779"/>
    </source>
</evidence>
<dbReference type="AlphaFoldDB" id="A0A6I4SQN4"/>
<accession>A0A6I4SQN4</accession>
<evidence type="ECO:0000256" key="9">
    <source>
        <dbReference type="NCBIfam" id="TIGR03303"/>
    </source>
</evidence>
<dbReference type="Gene3D" id="2.40.160.50">
    <property type="entry name" value="membrane protein fhac: a member of the omp85/tpsb transporter family"/>
    <property type="match status" value="1"/>
</dbReference>
<comment type="subunit">
    <text evidence="8">Part of the Bam complex.</text>
</comment>
<keyword evidence="7 8" id="KW-0998">Cell outer membrane</keyword>
<dbReference type="Pfam" id="PF01103">
    <property type="entry name" value="Omp85"/>
    <property type="match status" value="1"/>
</dbReference>
<dbReference type="Proteomes" id="UP000433652">
    <property type="component" value="Unassembled WGS sequence"/>
</dbReference>
<feature type="domain" description="POTRA" evidence="10">
    <location>
        <begin position="200"/>
        <end position="288"/>
    </location>
</feature>
<comment type="similarity">
    <text evidence="8">Belongs to the BamA family.</text>
</comment>
<keyword evidence="12" id="KW-1185">Reference proteome</keyword>
<dbReference type="OrthoDB" id="9803054at2"/>
<evidence type="ECO:0000256" key="4">
    <source>
        <dbReference type="ARBA" id="ARBA00022729"/>
    </source>
</evidence>
<proteinExistence type="inferred from homology"/>
<dbReference type="GO" id="GO:0009279">
    <property type="term" value="C:cell outer membrane"/>
    <property type="evidence" value="ECO:0007669"/>
    <property type="project" value="UniProtKB-SubCell"/>
</dbReference>